<keyword evidence="1" id="KW-0489">Methyltransferase</keyword>
<reference evidence="1 2" key="1">
    <citation type="submission" date="2020-08" db="EMBL/GenBank/DDBJ databases">
        <title>Complete genome sequence of Raphidiopsis curvispora isolated from drinking water reservoir in South Korea.</title>
        <authorList>
            <person name="Jeong J."/>
        </authorList>
    </citation>
    <scope>NUCLEOTIDE SEQUENCE [LARGE SCALE GENOMIC DNA]</scope>
    <source>
        <strain evidence="1 2">GIHE-G1</strain>
    </source>
</reference>
<dbReference type="EMBL" id="CP060822">
    <property type="protein sequence ID" value="QNP29909.1"/>
    <property type="molecule type" value="Genomic_DNA"/>
</dbReference>
<dbReference type="Gene3D" id="3.40.50.150">
    <property type="entry name" value="Vaccinia Virus protein VP39"/>
    <property type="match status" value="1"/>
</dbReference>
<keyword evidence="2" id="KW-1185">Reference proteome</keyword>
<dbReference type="AlphaFoldDB" id="A0A7H0F1J3"/>
<dbReference type="Proteomes" id="UP000516013">
    <property type="component" value="Chromosome"/>
</dbReference>
<dbReference type="GO" id="GO:0032259">
    <property type="term" value="P:methylation"/>
    <property type="evidence" value="ECO:0007669"/>
    <property type="project" value="UniProtKB-KW"/>
</dbReference>
<dbReference type="SUPFAM" id="SSF53335">
    <property type="entry name" value="S-adenosyl-L-methionine-dependent methyltransferases"/>
    <property type="match status" value="1"/>
</dbReference>
<dbReference type="InterPro" id="IPR029063">
    <property type="entry name" value="SAM-dependent_MTases_sf"/>
</dbReference>
<dbReference type="GO" id="GO:0008168">
    <property type="term" value="F:methyltransferase activity"/>
    <property type="evidence" value="ECO:0007669"/>
    <property type="project" value="UniProtKB-KW"/>
</dbReference>
<protein>
    <submittedName>
        <fullName evidence="1">Methyltransferase domain-containing protein</fullName>
    </submittedName>
</protein>
<dbReference type="CDD" id="cd02440">
    <property type="entry name" value="AdoMet_MTases"/>
    <property type="match status" value="1"/>
</dbReference>
<sequence length="104" mass="11834">MKTPPHKFNFGPNKITQIDLKPLELVDIVVDAEEMSQHLTQQYDYLANCSMLEHTPHPWKVIEQINALLRPGGIVYISIPWLYLVTLSIRSGRAVLPSPQSDIL</sequence>
<accession>A0A7H0F1J3</accession>
<name>A0A7H0F1J3_9CYAN</name>
<proteinExistence type="predicted"/>
<evidence type="ECO:0000313" key="2">
    <source>
        <dbReference type="Proteomes" id="UP000516013"/>
    </source>
</evidence>
<dbReference type="Pfam" id="PF13489">
    <property type="entry name" value="Methyltransf_23"/>
    <property type="match status" value="1"/>
</dbReference>
<keyword evidence="1" id="KW-0808">Transferase</keyword>
<organism evidence="1 2">
    <name type="scientific">Cylindrospermopsis curvispora GIHE-G1</name>
    <dbReference type="NCBI Taxonomy" id="2666332"/>
    <lineage>
        <taxon>Bacteria</taxon>
        <taxon>Bacillati</taxon>
        <taxon>Cyanobacteriota</taxon>
        <taxon>Cyanophyceae</taxon>
        <taxon>Nostocales</taxon>
        <taxon>Aphanizomenonaceae</taxon>
        <taxon>Cylindrospermopsis</taxon>
    </lineage>
</organism>
<evidence type="ECO:0000313" key="1">
    <source>
        <dbReference type="EMBL" id="QNP29909.1"/>
    </source>
</evidence>
<dbReference type="RefSeq" id="WP_187706402.1">
    <property type="nucleotide sequence ID" value="NZ_CP060822.1"/>
</dbReference>
<dbReference type="KEGG" id="ccur:IAR63_02065"/>
<gene>
    <name evidence="1" type="ORF">IAR63_02065</name>
</gene>